<accession>A0A9D4D994</accession>
<dbReference type="Pfam" id="PF00271">
    <property type="entry name" value="Helicase_C"/>
    <property type="match status" value="1"/>
</dbReference>
<dbReference type="InterPro" id="IPR014001">
    <property type="entry name" value="Helicase_ATP-bd"/>
</dbReference>
<keyword evidence="4" id="KW-0067">ATP-binding</keyword>
<dbReference type="SUPFAM" id="SSF52540">
    <property type="entry name" value="P-loop containing nucleoside triphosphate hydrolases"/>
    <property type="match status" value="1"/>
</dbReference>
<comment type="caution">
    <text evidence="7">The sequence shown here is derived from an EMBL/GenBank/DDBJ whole genome shotgun (WGS) entry which is preliminary data.</text>
</comment>
<dbReference type="GO" id="GO:0005524">
    <property type="term" value="F:ATP binding"/>
    <property type="evidence" value="ECO:0007669"/>
    <property type="project" value="UniProtKB-KW"/>
</dbReference>
<keyword evidence="2" id="KW-0378">Hydrolase</keyword>
<evidence type="ECO:0000256" key="3">
    <source>
        <dbReference type="ARBA" id="ARBA00022806"/>
    </source>
</evidence>
<evidence type="ECO:0000256" key="1">
    <source>
        <dbReference type="ARBA" id="ARBA00022741"/>
    </source>
</evidence>
<organism evidence="7 8">
    <name type="scientific">Dreissena polymorpha</name>
    <name type="common">Zebra mussel</name>
    <name type="synonym">Mytilus polymorpha</name>
    <dbReference type="NCBI Taxonomy" id="45954"/>
    <lineage>
        <taxon>Eukaryota</taxon>
        <taxon>Metazoa</taxon>
        <taxon>Spiralia</taxon>
        <taxon>Lophotrochozoa</taxon>
        <taxon>Mollusca</taxon>
        <taxon>Bivalvia</taxon>
        <taxon>Autobranchia</taxon>
        <taxon>Heteroconchia</taxon>
        <taxon>Euheterodonta</taxon>
        <taxon>Imparidentia</taxon>
        <taxon>Neoheterodontei</taxon>
        <taxon>Myida</taxon>
        <taxon>Dreissenoidea</taxon>
        <taxon>Dreissenidae</taxon>
        <taxon>Dreissena</taxon>
    </lineage>
</organism>
<dbReference type="SMART" id="SM00490">
    <property type="entry name" value="HELICc"/>
    <property type="match status" value="1"/>
</dbReference>
<dbReference type="PANTHER" id="PTHR47961">
    <property type="entry name" value="DNA POLYMERASE THETA, PUTATIVE (AFU_ORTHOLOGUE AFUA_1G05260)-RELATED"/>
    <property type="match status" value="1"/>
</dbReference>
<keyword evidence="3" id="KW-0347">Helicase</keyword>
<evidence type="ECO:0000313" key="7">
    <source>
        <dbReference type="EMBL" id="KAH3739593.1"/>
    </source>
</evidence>
<name>A0A9D4D994_DREPO</name>
<evidence type="ECO:0000256" key="4">
    <source>
        <dbReference type="ARBA" id="ARBA00022840"/>
    </source>
</evidence>
<dbReference type="Proteomes" id="UP000828390">
    <property type="component" value="Unassembled WGS sequence"/>
</dbReference>
<reference evidence="7" key="2">
    <citation type="submission" date="2020-11" db="EMBL/GenBank/DDBJ databases">
        <authorList>
            <person name="McCartney M.A."/>
            <person name="Auch B."/>
            <person name="Kono T."/>
            <person name="Mallez S."/>
            <person name="Becker A."/>
            <person name="Gohl D.M."/>
            <person name="Silverstein K.A.T."/>
            <person name="Koren S."/>
            <person name="Bechman K.B."/>
            <person name="Herman A."/>
            <person name="Abrahante J.E."/>
            <person name="Garbe J."/>
        </authorList>
    </citation>
    <scope>NUCLEOTIDE SEQUENCE</scope>
    <source>
        <strain evidence="7">Duluth1</strain>
        <tissue evidence="7">Whole animal</tissue>
    </source>
</reference>
<evidence type="ECO:0000313" key="8">
    <source>
        <dbReference type="Proteomes" id="UP000828390"/>
    </source>
</evidence>
<feature type="domain" description="Helicase ATP-binding" evidence="6">
    <location>
        <begin position="1"/>
        <end position="196"/>
    </location>
</feature>
<comment type="catalytic activity">
    <reaction evidence="5">
        <text>ATP + H2O = ADP + phosphate + H(+)</text>
        <dbReference type="Rhea" id="RHEA:13065"/>
        <dbReference type="ChEBI" id="CHEBI:15377"/>
        <dbReference type="ChEBI" id="CHEBI:15378"/>
        <dbReference type="ChEBI" id="CHEBI:30616"/>
        <dbReference type="ChEBI" id="CHEBI:43474"/>
        <dbReference type="ChEBI" id="CHEBI:456216"/>
        <dbReference type="EC" id="5.6.2.4"/>
    </reaction>
</comment>
<dbReference type="InterPro" id="IPR027417">
    <property type="entry name" value="P-loop_NTPase"/>
</dbReference>
<keyword evidence="8" id="KW-1185">Reference proteome</keyword>
<dbReference type="EMBL" id="JAIWYP010000011">
    <property type="protein sequence ID" value="KAH3739593.1"/>
    <property type="molecule type" value="Genomic_DNA"/>
</dbReference>
<evidence type="ECO:0000259" key="6">
    <source>
        <dbReference type="PROSITE" id="PS51192"/>
    </source>
</evidence>
<dbReference type="Gene3D" id="3.40.50.300">
    <property type="entry name" value="P-loop containing nucleotide triphosphate hydrolases"/>
    <property type="match status" value="3"/>
</dbReference>
<dbReference type="PROSITE" id="PS51192">
    <property type="entry name" value="HELICASE_ATP_BIND_1"/>
    <property type="match status" value="1"/>
</dbReference>
<dbReference type="GO" id="GO:0016787">
    <property type="term" value="F:hydrolase activity"/>
    <property type="evidence" value="ECO:0007669"/>
    <property type="project" value="UniProtKB-KW"/>
</dbReference>
<dbReference type="PANTHER" id="PTHR47961:SF6">
    <property type="entry name" value="DNA-DIRECTED DNA POLYMERASE"/>
    <property type="match status" value="1"/>
</dbReference>
<evidence type="ECO:0000256" key="5">
    <source>
        <dbReference type="ARBA" id="ARBA00048988"/>
    </source>
</evidence>
<reference evidence="7" key="1">
    <citation type="journal article" date="2019" name="bioRxiv">
        <title>The Genome of the Zebra Mussel, Dreissena polymorpha: A Resource for Invasive Species Research.</title>
        <authorList>
            <person name="McCartney M.A."/>
            <person name="Auch B."/>
            <person name="Kono T."/>
            <person name="Mallez S."/>
            <person name="Zhang Y."/>
            <person name="Obille A."/>
            <person name="Becker A."/>
            <person name="Abrahante J.E."/>
            <person name="Garbe J."/>
            <person name="Badalamenti J.P."/>
            <person name="Herman A."/>
            <person name="Mangelson H."/>
            <person name="Liachko I."/>
            <person name="Sullivan S."/>
            <person name="Sone E.D."/>
            <person name="Koren S."/>
            <person name="Silverstein K.A.T."/>
            <person name="Beckman K.B."/>
            <person name="Gohl D.M."/>
        </authorList>
    </citation>
    <scope>NUCLEOTIDE SEQUENCE</scope>
    <source>
        <strain evidence="7">Duluth1</strain>
        <tissue evidence="7">Whole animal</tissue>
    </source>
</reference>
<proteinExistence type="predicted"/>
<sequence>MFYLQELCEGGWVHGSLLTTRCLSPTGAVSRRGCEGVRVGGFMGHYSPPGGFSGTDIAVCTIEKGNSLINRLLEDNKLDTLGIIVVDELHLIGDRSRGYLLELLLTKVTYMCSRRQQGPDGALDNKSQHSGFNPQPGNMICVVIGHQILSMSIPPLPPTSDCIAWVCAPVTVGMSATLPNLDLLERWLHADLYRTDFRPIGNQLVSVYLQGDEDHVVPLCIETMRGGHSILIFCPTKNWCESLAEQVAKGPVTSEGGASDVLVLPLDPRTLLDTLEQLRRTPPTTMQPTTMQPTNIQACTVLTCGLPPCRYPTTMQPTTMQPSTMQPTIIQPTTMQPAIISRPPCRYVFTVCTPSAIQPTIIQPTTMQPSTMQPATMQPTTMQPTTMQPTIMQPTTMQLCTVCTIRCSLPSYRLNLLPGPDCTVLYQYRGILKVLVATSTLSSGVNLPARRVLIRTPVFHGGQMIDFLTYKQMIGRAGRKGVDTAVNDELQTDPRPRPCTLVRSEGTGLDTCMQIGESLSSSMKRAILEVVVSGVAGCPWDVETYASCTLLASSMAGEGTRLCGEGSGQGGTGNMI</sequence>
<dbReference type="InterPro" id="IPR046931">
    <property type="entry name" value="HTH_61"/>
</dbReference>
<keyword evidence="1" id="KW-0547">Nucleotide-binding</keyword>
<dbReference type="InterPro" id="IPR050474">
    <property type="entry name" value="Hel308_SKI2-like"/>
</dbReference>
<protein>
    <recommendedName>
        <fullName evidence="6">Helicase ATP-binding domain-containing protein</fullName>
    </recommendedName>
</protein>
<gene>
    <name evidence="7" type="ORF">DPMN_046247</name>
</gene>
<dbReference type="InterPro" id="IPR001650">
    <property type="entry name" value="Helicase_C-like"/>
</dbReference>
<dbReference type="Pfam" id="PF20470">
    <property type="entry name" value="HTH_61"/>
    <property type="match status" value="1"/>
</dbReference>
<dbReference type="AlphaFoldDB" id="A0A9D4D994"/>
<dbReference type="GO" id="GO:0043138">
    <property type="term" value="F:3'-5' DNA helicase activity"/>
    <property type="evidence" value="ECO:0007669"/>
    <property type="project" value="UniProtKB-EC"/>
</dbReference>
<evidence type="ECO:0000256" key="2">
    <source>
        <dbReference type="ARBA" id="ARBA00022801"/>
    </source>
</evidence>